<proteinExistence type="predicted"/>
<name>A0A1V4K1J3_PATFA</name>
<sequence>MCVSTEGSNSKAALGWSFRKHKALEQINKTPGTPLVFRCLAAGEGHSLTPRPSQTALLPTRVPTHSRNALTEESAAFPSSRLIMRKPEPALTFSVIANEAKMDVREETTLQPCNTAEQFGVCLVPYESQLLAGRTP</sequence>
<evidence type="ECO:0000313" key="1">
    <source>
        <dbReference type="EMBL" id="OPJ78235.1"/>
    </source>
</evidence>
<keyword evidence="2" id="KW-1185">Reference proteome</keyword>
<comment type="caution">
    <text evidence="1">The sequence shown here is derived from an EMBL/GenBank/DDBJ whole genome shotgun (WGS) entry which is preliminary data.</text>
</comment>
<dbReference type="EMBL" id="LSYS01005191">
    <property type="protein sequence ID" value="OPJ78235.1"/>
    <property type="molecule type" value="Genomic_DNA"/>
</dbReference>
<reference evidence="1 2" key="1">
    <citation type="submission" date="2016-02" db="EMBL/GenBank/DDBJ databases">
        <title>Band-tailed pigeon sequencing and assembly.</title>
        <authorList>
            <person name="Soares A.E."/>
            <person name="Novak B.J."/>
            <person name="Rice E.S."/>
            <person name="O'Connell B."/>
            <person name="Chang D."/>
            <person name="Weber S."/>
            <person name="Shapiro B."/>
        </authorList>
    </citation>
    <scope>NUCLEOTIDE SEQUENCE [LARGE SCALE GENOMIC DNA]</scope>
    <source>
        <strain evidence="1">BTP2013</strain>
        <tissue evidence="1">Blood</tissue>
    </source>
</reference>
<evidence type="ECO:0000313" key="2">
    <source>
        <dbReference type="Proteomes" id="UP000190648"/>
    </source>
</evidence>
<accession>A0A1V4K1J3</accession>
<organism evidence="1 2">
    <name type="scientific">Patagioenas fasciata monilis</name>
    <dbReference type="NCBI Taxonomy" id="372326"/>
    <lineage>
        <taxon>Eukaryota</taxon>
        <taxon>Metazoa</taxon>
        <taxon>Chordata</taxon>
        <taxon>Craniata</taxon>
        <taxon>Vertebrata</taxon>
        <taxon>Euteleostomi</taxon>
        <taxon>Archelosauria</taxon>
        <taxon>Archosauria</taxon>
        <taxon>Dinosauria</taxon>
        <taxon>Saurischia</taxon>
        <taxon>Theropoda</taxon>
        <taxon>Coelurosauria</taxon>
        <taxon>Aves</taxon>
        <taxon>Neognathae</taxon>
        <taxon>Neoaves</taxon>
        <taxon>Columbimorphae</taxon>
        <taxon>Columbiformes</taxon>
        <taxon>Columbidae</taxon>
        <taxon>Patagioenas</taxon>
    </lineage>
</organism>
<dbReference type="Proteomes" id="UP000190648">
    <property type="component" value="Unassembled WGS sequence"/>
</dbReference>
<dbReference type="AlphaFoldDB" id="A0A1V4K1J3"/>
<protein>
    <submittedName>
        <fullName evidence="1">Uncharacterized protein</fullName>
    </submittedName>
</protein>
<gene>
    <name evidence="1" type="ORF">AV530_015196</name>
</gene>